<dbReference type="OrthoDB" id="3728558at2759"/>
<dbReference type="GeneID" id="25795480"/>
<proteinExistence type="predicted"/>
<dbReference type="AlphaFoldDB" id="G9MJB6"/>
<dbReference type="eggNOG" id="ENOG502SM97">
    <property type="taxonomic scope" value="Eukaryota"/>
</dbReference>
<evidence type="ECO:0000313" key="3">
    <source>
        <dbReference type="Proteomes" id="UP000007115"/>
    </source>
</evidence>
<dbReference type="InterPro" id="IPR046676">
    <property type="entry name" value="DUF6546"/>
</dbReference>
<reference evidence="2 3" key="1">
    <citation type="journal article" date="2011" name="Genome Biol.">
        <title>Comparative genome sequence analysis underscores mycoparasitism as the ancestral life style of Trichoderma.</title>
        <authorList>
            <person name="Kubicek C.P."/>
            <person name="Herrera-Estrella A."/>
            <person name="Seidl-Seiboth V."/>
            <person name="Martinez D.A."/>
            <person name="Druzhinina I.S."/>
            <person name="Thon M."/>
            <person name="Zeilinger S."/>
            <person name="Casas-Flores S."/>
            <person name="Horwitz B.A."/>
            <person name="Mukherjee P.K."/>
            <person name="Mukherjee M."/>
            <person name="Kredics L."/>
            <person name="Alcaraz L.D."/>
            <person name="Aerts A."/>
            <person name="Antal Z."/>
            <person name="Atanasova L."/>
            <person name="Cervantes-Badillo M.G."/>
            <person name="Challacombe J."/>
            <person name="Chertkov O."/>
            <person name="McCluskey K."/>
            <person name="Coulpier F."/>
            <person name="Deshpande N."/>
            <person name="von Doehren H."/>
            <person name="Ebbole D.J."/>
            <person name="Esquivel-Naranjo E.U."/>
            <person name="Fekete E."/>
            <person name="Flipphi M."/>
            <person name="Glaser F."/>
            <person name="Gomez-Rodriguez E.Y."/>
            <person name="Gruber S."/>
            <person name="Han C."/>
            <person name="Henrissat B."/>
            <person name="Hermosa R."/>
            <person name="Hernandez-Onate M."/>
            <person name="Karaffa L."/>
            <person name="Kosti I."/>
            <person name="Le Crom S."/>
            <person name="Lindquist E."/>
            <person name="Lucas S."/>
            <person name="Luebeck M."/>
            <person name="Luebeck P.S."/>
            <person name="Margeot A."/>
            <person name="Metz B."/>
            <person name="Misra M."/>
            <person name="Nevalainen H."/>
            <person name="Omann M."/>
            <person name="Packer N."/>
            <person name="Perrone G."/>
            <person name="Uresti-Rivera E.E."/>
            <person name="Salamov A."/>
            <person name="Schmoll M."/>
            <person name="Seiboth B."/>
            <person name="Shapiro H."/>
            <person name="Sukno S."/>
            <person name="Tamayo-Ramos J.A."/>
            <person name="Tisch D."/>
            <person name="Wiest A."/>
            <person name="Wilkinson H.H."/>
            <person name="Zhang M."/>
            <person name="Coutinho P.M."/>
            <person name="Kenerley C.M."/>
            <person name="Monte E."/>
            <person name="Baker S.E."/>
            <person name="Grigoriev I.V."/>
        </authorList>
    </citation>
    <scope>NUCLEOTIDE SEQUENCE [LARGE SCALE GENOMIC DNA]</scope>
    <source>
        <strain evidence="3">Gv29-8 / FGSC 10586</strain>
    </source>
</reference>
<dbReference type="RefSeq" id="XP_013959784.1">
    <property type="nucleotide sequence ID" value="XM_014104309.1"/>
</dbReference>
<sequence>MEKSAHWFGMPREIRLMILEKIAHDKHPGWGSLASTCREWQYVIEQCLYQLGEMVTTQRQYHVRHIWVNIELPKYGCTDCESRESRPTRERNDIIMETAISQLFSVICFWPWQPEKGLKLELNAYSESDSQHYFKHYHIGAQHEESPGDLPEAASRVHDARHGWINGQRFSPPHPESIWRLFSAMFLRNIQGNPRVAAVTSLVIRRQFRRSWESIFSRWLPESLKRIVVFEDSNDDISSARNYYHYPPNNVELNAKISKIFVERSLHLDQLAVSYMIDAKDFFRSCQKTWTWLHLQSLALTSTLLCSKSPRQGAADLLHDAAGVAMNMPSLHTMVLWYGKKKDACAFIYQNRAGTASVTWRSTWYMDLDRYPKIAAAWNRVSFKTTSRDIFIRQELIQNGIYSHGDAIHYLRLPCTVVDSVSLWQIRREVAQSTYFGR</sequence>
<keyword evidence="3" id="KW-1185">Reference proteome</keyword>
<feature type="domain" description="DUF6546" evidence="1">
    <location>
        <begin position="220"/>
        <end position="419"/>
    </location>
</feature>
<dbReference type="VEuPathDB" id="FungiDB:TRIVIDRAFT_54988"/>
<organism evidence="2 3">
    <name type="scientific">Hypocrea virens (strain Gv29-8 / FGSC 10586)</name>
    <name type="common">Gliocladium virens</name>
    <name type="synonym">Trichoderma virens</name>
    <dbReference type="NCBI Taxonomy" id="413071"/>
    <lineage>
        <taxon>Eukaryota</taxon>
        <taxon>Fungi</taxon>
        <taxon>Dikarya</taxon>
        <taxon>Ascomycota</taxon>
        <taxon>Pezizomycotina</taxon>
        <taxon>Sordariomycetes</taxon>
        <taxon>Hypocreomycetidae</taxon>
        <taxon>Hypocreales</taxon>
        <taxon>Hypocreaceae</taxon>
        <taxon>Trichoderma</taxon>
    </lineage>
</organism>
<dbReference type="Pfam" id="PF20183">
    <property type="entry name" value="DUF6546"/>
    <property type="match status" value="1"/>
</dbReference>
<dbReference type="Proteomes" id="UP000007115">
    <property type="component" value="Unassembled WGS sequence"/>
</dbReference>
<dbReference type="EMBL" id="ABDF02000003">
    <property type="protein sequence ID" value="EHK25579.1"/>
    <property type="molecule type" value="Genomic_DNA"/>
</dbReference>
<comment type="caution">
    <text evidence="2">The sequence shown here is derived from an EMBL/GenBank/DDBJ whole genome shotgun (WGS) entry which is preliminary data.</text>
</comment>
<dbReference type="OMA" id="HIGAQHE"/>
<gene>
    <name evidence="2" type="ORF">TRIVIDRAFT_54988</name>
</gene>
<evidence type="ECO:0000259" key="1">
    <source>
        <dbReference type="Pfam" id="PF20183"/>
    </source>
</evidence>
<protein>
    <recommendedName>
        <fullName evidence="1">DUF6546 domain-containing protein</fullName>
    </recommendedName>
</protein>
<dbReference type="HOGENOM" id="CLU_023464_1_0_1"/>
<dbReference type="InParanoid" id="G9MJB6"/>
<name>G9MJB6_HYPVG</name>
<evidence type="ECO:0000313" key="2">
    <source>
        <dbReference type="EMBL" id="EHK25579.1"/>
    </source>
</evidence>
<accession>G9MJB6</accession>